<dbReference type="RefSeq" id="WP_199382964.1">
    <property type="nucleotide sequence ID" value="NZ_JAEMHM010000004.1"/>
</dbReference>
<evidence type="ECO:0000259" key="2">
    <source>
        <dbReference type="Pfam" id="PF13386"/>
    </source>
</evidence>
<dbReference type="InterPro" id="IPR039447">
    <property type="entry name" value="UreH-like_TM_dom"/>
</dbReference>
<dbReference type="Proteomes" id="UP000636888">
    <property type="component" value="Unassembled WGS sequence"/>
</dbReference>
<feature type="transmembrane region" description="Helical" evidence="1">
    <location>
        <begin position="197"/>
        <end position="217"/>
    </location>
</feature>
<dbReference type="PANTHER" id="PTHR42208">
    <property type="entry name" value="HEAVY METAL TRANSPORTER-RELATED"/>
    <property type="match status" value="1"/>
</dbReference>
<feature type="transmembrane region" description="Helical" evidence="1">
    <location>
        <begin position="53"/>
        <end position="75"/>
    </location>
</feature>
<name>A0A8J7LY55_9BACT</name>
<feature type="transmembrane region" description="Helical" evidence="1">
    <location>
        <begin position="6"/>
        <end position="32"/>
    </location>
</feature>
<keyword evidence="1" id="KW-0472">Membrane</keyword>
<evidence type="ECO:0000256" key="1">
    <source>
        <dbReference type="SAM" id="Phobius"/>
    </source>
</evidence>
<proteinExistence type="predicted"/>
<evidence type="ECO:0000313" key="3">
    <source>
        <dbReference type="EMBL" id="MBJ6724117.1"/>
    </source>
</evidence>
<accession>A0A8J7LY55</accession>
<sequence>MVEIMLAFSAGLAGGFHCIGMCGGIVAALSLSDPSRSFKARAFAQLSYNLGRITTYTGLGILCAYVGSALDLARIRSASTWIFGGANVLVMTVGLSSLFGWSVLNLSSLEGHGVRVLAKPLGRLLKSASPATAFPLGLVMGFLPCGLVYAPLIVATVSGSPLYGGAVMAALGAGTLPILFLFGTASGALSSRLRQGMFRLAGLAVFLMGASGLWRLIARSCPNCNL</sequence>
<protein>
    <submittedName>
        <fullName evidence="3">Sulfite exporter TauE/SafE family protein</fullName>
    </submittedName>
</protein>
<dbReference type="EMBL" id="JAEMHM010000004">
    <property type="protein sequence ID" value="MBJ6724117.1"/>
    <property type="molecule type" value="Genomic_DNA"/>
</dbReference>
<feature type="domain" description="Urease accessory protein UreH-like transmembrane" evidence="2">
    <location>
        <begin position="7"/>
        <end position="210"/>
    </location>
</feature>
<keyword evidence="4" id="KW-1185">Reference proteome</keyword>
<evidence type="ECO:0000313" key="4">
    <source>
        <dbReference type="Proteomes" id="UP000636888"/>
    </source>
</evidence>
<organism evidence="3 4">
    <name type="scientific">Geomesophilobacter sediminis</name>
    <dbReference type="NCBI Taxonomy" id="2798584"/>
    <lineage>
        <taxon>Bacteria</taxon>
        <taxon>Pseudomonadati</taxon>
        <taxon>Thermodesulfobacteriota</taxon>
        <taxon>Desulfuromonadia</taxon>
        <taxon>Geobacterales</taxon>
        <taxon>Geobacteraceae</taxon>
        <taxon>Geomesophilobacter</taxon>
    </lineage>
</organism>
<keyword evidence="1" id="KW-0812">Transmembrane</keyword>
<comment type="caution">
    <text evidence="3">The sequence shown here is derived from an EMBL/GenBank/DDBJ whole genome shotgun (WGS) entry which is preliminary data.</text>
</comment>
<keyword evidence="1" id="KW-1133">Transmembrane helix</keyword>
<feature type="transmembrane region" description="Helical" evidence="1">
    <location>
        <begin position="81"/>
        <end position="106"/>
    </location>
</feature>
<feature type="transmembrane region" description="Helical" evidence="1">
    <location>
        <begin position="127"/>
        <end position="150"/>
    </location>
</feature>
<dbReference type="PANTHER" id="PTHR42208:SF1">
    <property type="entry name" value="HEAVY METAL TRANSPORTER"/>
    <property type="match status" value="1"/>
</dbReference>
<feature type="transmembrane region" description="Helical" evidence="1">
    <location>
        <begin position="162"/>
        <end position="185"/>
    </location>
</feature>
<gene>
    <name evidence="3" type="ORF">JFN93_05300</name>
</gene>
<reference evidence="3" key="1">
    <citation type="submission" date="2020-12" db="EMBL/GenBank/DDBJ databases">
        <title>Geomonas sp. Red875, isolated from river sediment.</title>
        <authorList>
            <person name="Xu Z."/>
            <person name="Zhang Z."/>
            <person name="Masuda Y."/>
            <person name="Itoh H."/>
            <person name="Senoo K."/>
        </authorList>
    </citation>
    <scope>NUCLEOTIDE SEQUENCE</scope>
    <source>
        <strain evidence="3">Red875</strain>
    </source>
</reference>
<dbReference type="AlphaFoldDB" id="A0A8J7LY55"/>
<dbReference type="Pfam" id="PF13386">
    <property type="entry name" value="DsbD_2"/>
    <property type="match status" value="1"/>
</dbReference>